<dbReference type="Proteomes" id="UP001152759">
    <property type="component" value="Chromosome 7"/>
</dbReference>
<sequence length="198" mass="23414">MEESQVLELAERMKKMLEPFLQEIVKSEVDKLYESRATDIEKLKIDCDRLKWSGSKQTKIVDKMTRVNNLLFFGFLEESGERKCHLLQKVLNICCAVLQIYITRNDVSYIRRIGKGGSRPILVSFVSNLKKCEVLDQAYKFKGTKIWVSEDLDLNFREQRRFLERVLRRVRKTGKPCWRRGRCLEIDGRRVTYTELAE</sequence>
<protein>
    <recommendedName>
        <fullName evidence="3">Endonuclease-reverse transcriptase</fullName>
    </recommendedName>
</protein>
<dbReference type="EMBL" id="OU963868">
    <property type="protein sequence ID" value="CAH0393290.1"/>
    <property type="molecule type" value="Genomic_DNA"/>
</dbReference>
<proteinExistence type="predicted"/>
<accession>A0A9P0AHN0</accession>
<name>A0A9P0AHN0_BEMTA</name>
<dbReference type="AlphaFoldDB" id="A0A9P0AHN0"/>
<evidence type="ECO:0008006" key="3">
    <source>
        <dbReference type="Google" id="ProtNLM"/>
    </source>
</evidence>
<evidence type="ECO:0000313" key="2">
    <source>
        <dbReference type="Proteomes" id="UP001152759"/>
    </source>
</evidence>
<gene>
    <name evidence="1" type="ORF">BEMITA_LOCUS11712</name>
</gene>
<keyword evidence="2" id="KW-1185">Reference proteome</keyword>
<organism evidence="1 2">
    <name type="scientific">Bemisia tabaci</name>
    <name type="common">Sweetpotato whitefly</name>
    <name type="synonym">Aleurodes tabaci</name>
    <dbReference type="NCBI Taxonomy" id="7038"/>
    <lineage>
        <taxon>Eukaryota</taxon>
        <taxon>Metazoa</taxon>
        <taxon>Ecdysozoa</taxon>
        <taxon>Arthropoda</taxon>
        <taxon>Hexapoda</taxon>
        <taxon>Insecta</taxon>
        <taxon>Pterygota</taxon>
        <taxon>Neoptera</taxon>
        <taxon>Paraneoptera</taxon>
        <taxon>Hemiptera</taxon>
        <taxon>Sternorrhyncha</taxon>
        <taxon>Aleyrodoidea</taxon>
        <taxon>Aleyrodidae</taxon>
        <taxon>Aleyrodinae</taxon>
        <taxon>Bemisia</taxon>
    </lineage>
</organism>
<evidence type="ECO:0000313" key="1">
    <source>
        <dbReference type="EMBL" id="CAH0393290.1"/>
    </source>
</evidence>
<reference evidence="1" key="1">
    <citation type="submission" date="2021-12" db="EMBL/GenBank/DDBJ databases">
        <authorList>
            <person name="King R."/>
        </authorList>
    </citation>
    <scope>NUCLEOTIDE SEQUENCE</scope>
</reference>